<dbReference type="EMBL" id="AJVK01030095">
    <property type="status" value="NOT_ANNOTATED_CDS"/>
    <property type="molecule type" value="Genomic_DNA"/>
</dbReference>
<feature type="compositionally biased region" description="Low complexity" evidence="1">
    <location>
        <begin position="43"/>
        <end position="58"/>
    </location>
</feature>
<evidence type="ECO:0000256" key="1">
    <source>
        <dbReference type="SAM" id="MobiDB-lite"/>
    </source>
</evidence>
<proteinExistence type="predicted"/>
<feature type="compositionally biased region" description="Polar residues" evidence="1">
    <location>
        <begin position="59"/>
        <end position="70"/>
    </location>
</feature>
<protein>
    <submittedName>
        <fullName evidence="2">Uncharacterized protein</fullName>
    </submittedName>
</protein>
<evidence type="ECO:0000313" key="3">
    <source>
        <dbReference type="Proteomes" id="UP000092462"/>
    </source>
</evidence>
<feature type="compositionally biased region" description="Polar residues" evidence="1">
    <location>
        <begin position="77"/>
        <end position="86"/>
    </location>
</feature>
<dbReference type="EnsemblMetazoa" id="PPAI005205-RA">
    <property type="protein sequence ID" value="PPAI005205-PA"/>
    <property type="gene ID" value="PPAI005205"/>
</dbReference>
<evidence type="ECO:0000313" key="2">
    <source>
        <dbReference type="EnsemblMetazoa" id="PPAI005205-PA"/>
    </source>
</evidence>
<dbReference type="VEuPathDB" id="VectorBase:PPAI005205"/>
<dbReference type="VEuPathDB" id="VectorBase:PPAPM1_011623"/>
<accession>A0A1B0DBL6</accession>
<organism evidence="2 3">
    <name type="scientific">Phlebotomus papatasi</name>
    <name type="common">Sandfly</name>
    <dbReference type="NCBI Taxonomy" id="29031"/>
    <lineage>
        <taxon>Eukaryota</taxon>
        <taxon>Metazoa</taxon>
        <taxon>Ecdysozoa</taxon>
        <taxon>Arthropoda</taxon>
        <taxon>Hexapoda</taxon>
        <taxon>Insecta</taxon>
        <taxon>Pterygota</taxon>
        <taxon>Neoptera</taxon>
        <taxon>Endopterygota</taxon>
        <taxon>Diptera</taxon>
        <taxon>Nematocera</taxon>
        <taxon>Psychodoidea</taxon>
        <taxon>Psychodidae</taxon>
        <taxon>Phlebotomus</taxon>
        <taxon>Phlebotomus</taxon>
    </lineage>
</organism>
<dbReference type="AlphaFoldDB" id="A0A1B0DBL6"/>
<reference evidence="2" key="1">
    <citation type="submission" date="2022-08" db="UniProtKB">
        <authorList>
            <consortium name="EnsemblMetazoa"/>
        </authorList>
    </citation>
    <scope>IDENTIFICATION</scope>
    <source>
        <strain evidence="2">Israel</strain>
    </source>
</reference>
<dbReference type="Proteomes" id="UP000092462">
    <property type="component" value="Unassembled WGS sequence"/>
</dbReference>
<feature type="region of interest" description="Disordered" evidence="1">
    <location>
        <begin position="1"/>
        <end position="86"/>
    </location>
</feature>
<keyword evidence="3" id="KW-1185">Reference proteome</keyword>
<sequence length="112" mass="11517">MANLNFQQPPRSIASASLTGRSTGSFGANSLSGHVTPTSGMFPPGSGASSYGQSQQPQLSPNRSAQQLSSVGGVPPQMSNSSRSSLFGQRAFADRRAMAGLGGPMVRPNYLS</sequence>
<feature type="compositionally biased region" description="Polar residues" evidence="1">
    <location>
        <begin position="1"/>
        <end position="39"/>
    </location>
</feature>
<name>A0A1B0DBL6_PHLPP</name>